<accession>A0AAD6RA39</accession>
<proteinExistence type="predicted"/>
<keyword evidence="2" id="KW-1185">Reference proteome</keyword>
<organism evidence="1 2">
    <name type="scientific">Populus alba x Populus x berolinensis</name>
    <dbReference type="NCBI Taxonomy" id="444605"/>
    <lineage>
        <taxon>Eukaryota</taxon>
        <taxon>Viridiplantae</taxon>
        <taxon>Streptophyta</taxon>
        <taxon>Embryophyta</taxon>
        <taxon>Tracheophyta</taxon>
        <taxon>Spermatophyta</taxon>
        <taxon>Magnoliopsida</taxon>
        <taxon>eudicotyledons</taxon>
        <taxon>Gunneridae</taxon>
        <taxon>Pentapetalae</taxon>
        <taxon>rosids</taxon>
        <taxon>fabids</taxon>
        <taxon>Malpighiales</taxon>
        <taxon>Salicaceae</taxon>
        <taxon>Saliceae</taxon>
        <taxon>Populus</taxon>
    </lineage>
</organism>
<evidence type="ECO:0000313" key="1">
    <source>
        <dbReference type="EMBL" id="KAJ7004540.1"/>
    </source>
</evidence>
<reference evidence="1" key="1">
    <citation type="journal article" date="2023" name="Mol. Ecol. Resour.">
        <title>Chromosome-level genome assembly of a triploid poplar Populus alba 'Berolinensis'.</title>
        <authorList>
            <person name="Chen S."/>
            <person name="Yu Y."/>
            <person name="Wang X."/>
            <person name="Wang S."/>
            <person name="Zhang T."/>
            <person name="Zhou Y."/>
            <person name="He R."/>
            <person name="Meng N."/>
            <person name="Wang Y."/>
            <person name="Liu W."/>
            <person name="Liu Z."/>
            <person name="Liu J."/>
            <person name="Guo Q."/>
            <person name="Huang H."/>
            <person name="Sederoff R.R."/>
            <person name="Wang G."/>
            <person name="Qu G."/>
            <person name="Chen S."/>
        </authorList>
    </citation>
    <scope>NUCLEOTIDE SEQUENCE</scope>
    <source>
        <strain evidence="1">SC-2020</strain>
    </source>
</reference>
<dbReference type="EMBL" id="JAQIZT010000003">
    <property type="protein sequence ID" value="KAJ7004540.1"/>
    <property type="molecule type" value="Genomic_DNA"/>
</dbReference>
<sequence length="50" mass="6261">MKKREEFKQREFKRERSNKLRLKEREIEGRRYQLISSIASLPSKNQILRR</sequence>
<comment type="caution">
    <text evidence="1">The sequence shown here is derived from an EMBL/GenBank/DDBJ whole genome shotgun (WGS) entry which is preliminary data.</text>
</comment>
<dbReference type="AlphaFoldDB" id="A0AAD6RA39"/>
<name>A0AAD6RA39_9ROSI</name>
<gene>
    <name evidence="1" type="ORF">NC653_009399</name>
</gene>
<dbReference type="Proteomes" id="UP001164929">
    <property type="component" value="Chromosome 3"/>
</dbReference>
<protein>
    <submittedName>
        <fullName evidence="1">Uncharacterized protein</fullName>
    </submittedName>
</protein>
<evidence type="ECO:0000313" key="2">
    <source>
        <dbReference type="Proteomes" id="UP001164929"/>
    </source>
</evidence>